<dbReference type="AlphaFoldDB" id="A0A194URA8"/>
<gene>
    <name evidence="2" type="ORF">VP1G_01600</name>
</gene>
<keyword evidence="1" id="KW-0175">Coiled coil</keyword>
<reference evidence="3" key="1">
    <citation type="submission" date="2014-12" db="EMBL/GenBank/DDBJ databases">
        <title>Genome Sequence of Valsa Canker Pathogens Uncovers a Specific Adaption of Colonization on Woody Bark.</title>
        <authorList>
            <person name="Yin Z."/>
            <person name="Liu H."/>
            <person name="Gao X."/>
            <person name="Li Z."/>
            <person name="Song N."/>
            <person name="Ke X."/>
            <person name="Dai Q."/>
            <person name="Wu Y."/>
            <person name="Sun Y."/>
            <person name="Xu J.-R."/>
            <person name="Kang Z.K."/>
            <person name="Wang L."/>
            <person name="Huang L."/>
        </authorList>
    </citation>
    <scope>NUCLEOTIDE SEQUENCE [LARGE SCALE GENOMIC DNA]</scope>
    <source>
        <strain evidence="3">SXYL134</strain>
    </source>
</reference>
<dbReference type="EMBL" id="KN714672">
    <property type="protein sequence ID" value="KUI54232.1"/>
    <property type="molecule type" value="Genomic_DNA"/>
</dbReference>
<proteinExistence type="predicted"/>
<organism evidence="2 3">
    <name type="scientific">Cytospora mali</name>
    <name type="common">Apple Valsa canker fungus</name>
    <name type="synonym">Valsa mali</name>
    <dbReference type="NCBI Taxonomy" id="578113"/>
    <lineage>
        <taxon>Eukaryota</taxon>
        <taxon>Fungi</taxon>
        <taxon>Dikarya</taxon>
        <taxon>Ascomycota</taxon>
        <taxon>Pezizomycotina</taxon>
        <taxon>Sordariomycetes</taxon>
        <taxon>Sordariomycetidae</taxon>
        <taxon>Diaporthales</taxon>
        <taxon>Cytosporaceae</taxon>
        <taxon>Cytospora</taxon>
    </lineage>
</organism>
<name>A0A194URA8_CYTMA</name>
<dbReference type="Proteomes" id="UP000078576">
    <property type="component" value="Unassembled WGS sequence"/>
</dbReference>
<protein>
    <submittedName>
        <fullName evidence="2">Uncharacterized protein</fullName>
    </submittedName>
</protein>
<keyword evidence="3" id="KW-1185">Reference proteome</keyword>
<dbReference type="Gene3D" id="1.20.5.340">
    <property type="match status" value="1"/>
</dbReference>
<evidence type="ECO:0000313" key="2">
    <source>
        <dbReference type="EMBL" id="KUI54232.1"/>
    </source>
</evidence>
<accession>A0A194URA8</accession>
<evidence type="ECO:0000313" key="3">
    <source>
        <dbReference type="Proteomes" id="UP000078576"/>
    </source>
</evidence>
<sequence length="242" mass="27160">METLGPYILGVAILYKEMAPQMPGGLCRHLLTLISLFGWIQTFRYYPLLGLSTLIYCLHSYHNNHTGLAKNYPFVGRKVYGKFLKDHLRYGFDLFAWIIVNKEPRITCDDTAEVKSVEKCIQDLKDRIKCLELGLSASEQGVMDMEERTSSLEEGLSRLEQHDTAAHEDLLARLEQRVEGVEKGVQAVQQTLSVSYANGANCDAGTDVDGGDWLHVGQRVVDIEKRLASVEQRLAGLEAQNT</sequence>
<feature type="coiled-coil region" evidence="1">
    <location>
        <begin position="142"/>
        <end position="191"/>
    </location>
</feature>
<evidence type="ECO:0000256" key="1">
    <source>
        <dbReference type="SAM" id="Coils"/>
    </source>
</evidence>